<keyword evidence="2" id="KW-1185">Reference proteome</keyword>
<proteinExistence type="predicted"/>
<organism evidence="1 2">
    <name type="scientific">Gonapodya prolifera (strain JEL478)</name>
    <name type="common">Monoblepharis prolifera</name>
    <dbReference type="NCBI Taxonomy" id="1344416"/>
    <lineage>
        <taxon>Eukaryota</taxon>
        <taxon>Fungi</taxon>
        <taxon>Fungi incertae sedis</taxon>
        <taxon>Chytridiomycota</taxon>
        <taxon>Chytridiomycota incertae sedis</taxon>
        <taxon>Monoblepharidomycetes</taxon>
        <taxon>Monoblepharidales</taxon>
        <taxon>Gonapodyaceae</taxon>
        <taxon>Gonapodya</taxon>
    </lineage>
</organism>
<reference evidence="1 2" key="1">
    <citation type="journal article" date="2015" name="Genome Biol. Evol.">
        <title>Phylogenomic analyses indicate that early fungi evolved digesting cell walls of algal ancestors of land plants.</title>
        <authorList>
            <person name="Chang Y."/>
            <person name="Wang S."/>
            <person name="Sekimoto S."/>
            <person name="Aerts A.L."/>
            <person name="Choi C."/>
            <person name="Clum A."/>
            <person name="LaButti K.M."/>
            <person name="Lindquist E.A."/>
            <person name="Yee Ngan C."/>
            <person name="Ohm R.A."/>
            <person name="Salamov A.A."/>
            <person name="Grigoriev I.V."/>
            <person name="Spatafora J.W."/>
            <person name="Berbee M.L."/>
        </authorList>
    </citation>
    <scope>NUCLEOTIDE SEQUENCE [LARGE SCALE GENOMIC DNA]</scope>
    <source>
        <strain evidence="1 2">JEL478</strain>
    </source>
</reference>
<gene>
    <name evidence="1" type="ORF">M427DRAFT_63088</name>
</gene>
<name>A0A138ZZU7_GONPJ</name>
<sequence>MDNRLIVPGTEVLCIVLHHLSFPTRLDDIIKEFGCEGSEISQIYQWGIAHICALFSNVLYWDKDQLTLEVLWEYADAVRDASAPYVDCFGFMDSTYWH</sequence>
<evidence type="ECO:0000313" key="1">
    <source>
        <dbReference type="EMBL" id="KXS10037.1"/>
    </source>
</evidence>
<protein>
    <submittedName>
        <fullName evidence="1">Uncharacterized protein</fullName>
    </submittedName>
</protein>
<evidence type="ECO:0000313" key="2">
    <source>
        <dbReference type="Proteomes" id="UP000070544"/>
    </source>
</evidence>
<dbReference type="AlphaFoldDB" id="A0A138ZZU7"/>
<dbReference type="EMBL" id="KQ965839">
    <property type="protein sequence ID" value="KXS10037.1"/>
    <property type="molecule type" value="Genomic_DNA"/>
</dbReference>
<accession>A0A138ZZU7</accession>
<dbReference type="Proteomes" id="UP000070544">
    <property type="component" value="Unassembled WGS sequence"/>
</dbReference>